<evidence type="ECO:0000256" key="1">
    <source>
        <dbReference type="SAM" id="MobiDB-lite"/>
    </source>
</evidence>
<reference evidence="3" key="1">
    <citation type="journal article" date="2018" name="Proc. Natl. Acad. Sci. U.S.A.">
        <title>Linking secondary metabolites to gene clusters through genome sequencing of six diverse Aspergillus species.</title>
        <authorList>
            <person name="Kaerboelling I."/>
            <person name="Vesth T.C."/>
            <person name="Frisvad J.C."/>
            <person name="Nybo J.L."/>
            <person name="Theobald S."/>
            <person name="Kuo A."/>
            <person name="Bowyer P."/>
            <person name="Matsuda Y."/>
            <person name="Mondo S."/>
            <person name="Lyhne E.K."/>
            <person name="Kogle M.E."/>
            <person name="Clum A."/>
            <person name="Lipzen A."/>
            <person name="Salamov A."/>
            <person name="Ngan C.Y."/>
            <person name="Daum C."/>
            <person name="Chiniquy J."/>
            <person name="Barry K."/>
            <person name="LaButti K."/>
            <person name="Haridas S."/>
            <person name="Simmons B.A."/>
            <person name="Magnuson J.K."/>
            <person name="Mortensen U.H."/>
            <person name="Larsen T.O."/>
            <person name="Grigoriev I.V."/>
            <person name="Baker S.E."/>
            <person name="Andersen M.R."/>
        </authorList>
    </citation>
    <scope>NUCLEOTIDE SEQUENCE [LARGE SCALE GENOMIC DNA]</scope>
    <source>
        <strain evidence="3">IBT 16806</strain>
    </source>
</reference>
<feature type="compositionally biased region" description="Polar residues" evidence="1">
    <location>
        <begin position="1"/>
        <end position="17"/>
    </location>
</feature>
<organism evidence="2 3">
    <name type="scientific">Aspergillus novofumigatus (strain IBT 16806)</name>
    <dbReference type="NCBI Taxonomy" id="1392255"/>
    <lineage>
        <taxon>Eukaryota</taxon>
        <taxon>Fungi</taxon>
        <taxon>Dikarya</taxon>
        <taxon>Ascomycota</taxon>
        <taxon>Pezizomycotina</taxon>
        <taxon>Eurotiomycetes</taxon>
        <taxon>Eurotiomycetidae</taxon>
        <taxon>Eurotiales</taxon>
        <taxon>Aspergillaceae</taxon>
        <taxon>Aspergillus</taxon>
        <taxon>Aspergillus subgen. Fumigati</taxon>
    </lineage>
</organism>
<dbReference type="GeneID" id="36528434"/>
<feature type="compositionally biased region" description="Basic and acidic residues" evidence="1">
    <location>
        <begin position="121"/>
        <end position="132"/>
    </location>
</feature>
<evidence type="ECO:0000313" key="3">
    <source>
        <dbReference type="Proteomes" id="UP000234474"/>
    </source>
</evidence>
<feature type="region of interest" description="Disordered" evidence="1">
    <location>
        <begin position="108"/>
        <end position="132"/>
    </location>
</feature>
<gene>
    <name evidence="2" type="ORF">P174DRAFT_132514</name>
</gene>
<dbReference type="AlphaFoldDB" id="A0A2I1CCU6"/>
<dbReference type="VEuPathDB" id="FungiDB:P174DRAFT_132514"/>
<name>A0A2I1CCU6_ASPN1</name>
<accession>A0A2I1CCU6</accession>
<comment type="caution">
    <text evidence="2">The sequence shown here is derived from an EMBL/GenBank/DDBJ whole genome shotgun (WGS) entry which is preliminary data.</text>
</comment>
<dbReference type="Proteomes" id="UP000234474">
    <property type="component" value="Unassembled WGS sequence"/>
</dbReference>
<sequence length="175" mass="19371">MENQNIGPSSPGNSLSISEFERDGLVTQYEGDEDLMLLHMEQNANEPISPNLEAVMEKDKGLGRPQEARPAPLLLERPQSSGLDVAGFSFGKPGPRGRPLLLQSLTKRPCSVPRNPSLEQTNRRGMADETRHQDQVKLVPPMLVLFTYADCPSLSFKFYLSCVGKGLHDVRNDPN</sequence>
<protein>
    <submittedName>
        <fullName evidence="2">Uncharacterized protein</fullName>
    </submittedName>
</protein>
<feature type="region of interest" description="Disordered" evidence="1">
    <location>
        <begin position="1"/>
        <end position="21"/>
    </location>
</feature>
<evidence type="ECO:0000313" key="2">
    <source>
        <dbReference type="EMBL" id="PKX95442.1"/>
    </source>
</evidence>
<keyword evidence="3" id="KW-1185">Reference proteome</keyword>
<dbReference type="EMBL" id="MSZS01000003">
    <property type="protein sequence ID" value="PKX95442.1"/>
    <property type="molecule type" value="Genomic_DNA"/>
</dbReference>
<dbReference type="OrthoDB" id="4510765at2759"/>
<dbReference type="RefSeq" id="XP_024684037.1">
    <property type="nucleotide sequence ID" value="XM_024821108.1"/>
</dbReference>
<proteinExistence type="predicted"/>